<gene>
    <name evidence="1" type="ORF">L6452_23761</name>
</gene>
<reference evidence="2" key="1">
    <citation type="journal article" date="2022" name="Mol. Ecol. Resour.">
        <title>The genomes of chicory, endive, great burdock and yacon provide insights into Asteraceae palaeo-polyploidization history and plant inulin production.</title>
        <authorList>
            <person name="Fan W."/>
            <person name="Wang S."/>
            <person name="Wang H."/>
            <person name="Wang A."/>
            <person name="Jiang F."/>
            <person name="Liu H."/>
            <person name="Zhao H."/>
            <person name="Xu D."/>
            <person name="Zhang Y."/>
        </authorList>
    </citation>
    <scope>NUCLEOTIDE SEQUENCE [LARGE SCALE GENOMIC DNA]</scope>
    <source>
        <strain evidence="2">cv. Niubang</strain>
    </source>
</reference>
<protein>
    <submittedName>
        <fullName evidence="1">Uncharacterized protein</fullName>
    </submittedName>
</protein>
<evidence type="ECO:0000313" key="1">
    <source>
        <dbReference type="EMBL" id="KAI3706188.1"/>
    </source>
</evidence>
<name>A0ACB9AA10_ARCLA</name>
<evidence type="ECO:0000313" key="2">
    <source>
        <dbReference type="Proteomes" id="UP001055879"/>
    </source>
</evidence>
<proteinExistence type="predicted"/>
<reference evidence="1 2" key="2">
    <citation type="journal article" date="2022" name="Mol. Ecol. Resour.">
        <title>The genomes of chicory, endive, great burdock and yacon provide insights into Asteraceae paleo-polyploidization history and plant inulin production.</title>
        <authorList>
            <person name="Fan W."/>
            <person name="Wang S."/>
            <person name="Wang H."/>
            <person name="Wang A."/>
            <person name="Jiang F."/>
            <person name="Liu H."/>
            <person name="Zhao H."/>
            <person name="Xu D."/>
            <person name="Zhang Y."/>
        </authorList>
    </citation>
    <scope>NUCLEOTIDE SEQUENCE [LARGE SCALE GENOMIC DNA]</scope>
    <source>
        <strain evidence="2">cv. Niubang</strain>
    </source>
</reference>
<accession>A0ACB9AA10</accession>
<comment type="caution">
    <text evidence="1">The sequence shown here is derived from an EMBL/GenBank/DDBJ whole genome shotgun (WGS) entry which is preliminary data.</text>
</comment>
<dbReference type="EMBL" id="CM042054">
    <property type="protein sequence ID" value="KAI3706188.1"/>
    <property type="molecule type" value="Genomic_DNA"/>
</dbReference>
<organism evidence="1 2">
    <name type="scientific">Arctium lappa</name>
    <name type="common">Greater burdock</name>
    <name type="synonym">Lappa major</name>
    <dbReference type="NCBI Taxonomy" id="4217"/>
    <lineage>
        <taxon>Eukaryota</taxon>
        <taxon>Viridiplantae</taxon>
        <taxon>Streptophyta</taxon>
        <taxon>Embryophyta</taxon>
        <taxon>Tracheophyta</taxon>
        <taxon>Spermatophyta</taxon>
        <taxon>Magnoliopsida</taxon>
        <taxon>eudicotyledons</taxon>
        <taxon>Gunneridae</taxon>
        <taxon>Pentapetalae</taxon>
        <taxon>asterids</taxon>
        <taxon>campanulids</taxon>
        <taxon>Asterales</taxon>
        <taxon>Asteraceae</taxon>
        <taxon>Carduoideae</taxon>
        <taxon>Cardueae</taxon>
        <taxon>Arctiinae</taxon>
        <taxon>Arctium</taxon>
    </lineage>
</organism>
<sequence>MGKMRVAVVGGGISGLASAYVLSKAAAGVEVVLYEKEEFLGGHAKTVTTTTNGGGVDLDLGFMVFNRVTYPNMMEFFETLGVDIEISDMSFSVSLDDGNGCEWGSRNGLSSLFAQKRNILNPYFWRMIREITKFKHDVLRYLEEAEKNQDISYNQTLGEFIKSHGYSDLFQKAYLVPICSSIWSCPAQGVMSFSAFSVLSFCRNHHLLQLVGRPQWFTVRCRSQTYVKKVKEELENRGCQIRTGCTVQSVSKLDDDCLIICEDGSEERYSGCIIATHAPDTLRMLGEQATHEEKRILGSFIYAYSDIFLHRDKNLMPKNPSAWSSWNFLGTVDNRPCLTYWLNVLQNIDDKGLPFLVTLNPPTTPERMLLKWTTGHPIPSVAASKASLELHHIQGKRGIWFCGAYQGYGFHEDGLKAGMLAASSVLNMSCKLLNNPKHMVPSLMEAGARLFVVRFLQDYIGMGSLILLEEGGTMFTFEGTRKKSPLKVYLKVHNPQFYWKIVTQADLGLADAYINGDFSFIDKKEGLLNMFMIFVLNRDLQSSASISTKRGWWTPMFLTAGVASAKYFYHHISRQNSLTQARRNISRHYDLSNELFALFLDDTMTYSCAIFKSENEDLKSAQMRKITSLIEKARVDKNHEVLEIGCGWGTLAIEIVKRTGCKYTGITLSEEQLRYAETKVKEVGLQDQIRFLLCDYRQLPDTNKYDRIISCEMLEAVGHEYMEEFFRCCESVLAEDGLFVLQFISIPDGRYDEYRRSSDFIKEYIFPGGCLPSLSRVTSAMAASSRLCVEQVENIGIHYYQTLRRWRTNFMEKQSKILALGFNQKFIRTWEYYFDYCAAGFKTHTLGDYQVVFSRPGNIAALGTAGHPITLTSAFSLN</sequence>
<keyword evidence="2" id="KW-1185">Reference proteome</keyword>
<dbReference type="Proteomes" id="UP001055879">
    <property type="component" value="Linkage Group LG08"/>
</dbReference>